<dbReference type="GO" id="GO:0007156">
    <property type="term" value="P:homophilic cell adhesion via plasma membrane adhesion molecules"/>
    <property type="evidence" value="ECO:0007669"/>
    <property type="project" value="InterPro"/>
</dbReference>
<comment type="cofactor">
    <cofactor evidence="1">
        <name>Ca(2+)</name>
        <dbReference type="ChEBI" id="CHEBI:29108"/>
    </cofactor>
</comment>
<dbReference type="Proteomes" id="UP000266327">
    <property type="component" value="Unassembled WGS sequence"/>
</dbReference>
<keyword evidence="10" id="KW-1185">Reference proteome</keyword>
<dbReference type="GO" id="GO:0005509">
    <property type="term" value="F:calcium ion binding"/>
    <property type="evidence" value="ECO:0007669"/>
    <property type="project" value="InterPro"/>
</dbReference>
<dbReference type="InterPro" id="IPR001343">
    <property type="entry name" value="Hemolysn_Ca-bd"/>
</dbReference>
<dbReference type="SUPFAM" id="SSF51120">
    <property type="entry name" value="beta-Roll"/>
    <property type="match status" value="5"/>
</dbReference>
<dbReference type="Pfam" id="PF00353">
    <property type="entry name" value="HemolysinCabind"/>
    <property type="match status" value="6"/>
</dbReference>
<dbReference type="InterPro" id="IPR011049">
    <property type="entry name" value="Serralysin-like_metalloprot_C"/>
</dbReference>
<dbReference type="GO" id="GO:0016477">
    <property type="term" value="P:cell migration"/>
    <property type="evidence" value="ECO:0007669"/>
    <property type="project" value="TreeGrafter"/>
</dbReference>
<evidence type="ECO:0000256" key="7">
    <source>
        <dbReference type="ARBA" id="ARBA00023136"/>
    </source>
</evidence>
<dbReference type="Pfam" id="PF08548">
    <property type="entry name" value="Peptidase_M10_C"/>
    <property type="match status" value="1"/>
</dbReference>
<dbReference type="PRINTS" id="PR00313">
    <property type="entry name" value="CABNDNGRPT"/>
</dbReference>
<dbReference type="GO" id="GO:0008013">
    <property type="term" value="F:beta-catenin binding"/>
    <property type="evidence" value="ECO:0007669"/>
    <property type="project" value="TreeGrafter"/>
</dbReference>
<dbReference type="SUPFAM" id="SSF49313">
    <property type="entry name" value="Cadherin-like"/>
    <property type="match status" value="6"/>
</dbReference>
<feature type="domain" description="Cadherin" evidence="8">
    <location>
        <begin position="628"/>
        <end position="721"/>
    </location>
</feature>
<gene>
    <name evidence="9" type="ORF">D3878_06425</name>
</gene>
<evidence type="ECO:0000313" key="10">
    <source>
        <dbReference type="Proteomes" id="UP000266327"/>
    </source>
</evidence>
<dbReference type="InterPro" id="IPR018511">
    <property type="entry name" value="Hemolysin-typ_Ca-bd_CS"/>
</dbReference>
<evidence type="ECO:0000256" key="2">
    <source>
        <dbReference type="ARBA" id="ARBA00004370"/>
    </source>
</evidence>
<evidence type="ECO:0000256" key="5">
    <source>
        <dbReference type="ARBA" id="ARBA00022737"/>
    </source>
</evidence>
<reference evidence="10" key="1">
    <citation type="submission" date="2018-09" db="EMBL/GenBank/DDBJ databases">
        <authorList>
            <person name="Zhu H."/>
        </authorList>
    </citation>
    <scope>NUCLEOTIDE SEQUENCE [LARGE SCALE GENOMIC DNA]</scope>
    <source>
        <strain evidence="10">K1S02-23</strain>
    </source>
</reference>
<proteinExistence type="predicted"/>
<dbReference type="InterPro" id="IPR013858">
    <property type="entry name" value="Peptidase_M10B_C"/>
</dbReference>
<dbReference type="GO" id="GO:0045296">
    <property type="term" value="F:cadherin binding"/>
    <property type="evidence" value="ECO:0007669"/>
    <property type="project" value="TreeGrafter"/>
</dbReference>
<dbReference type="NCBIfam" id="TIGR01965">
    <property type="entry name" value="VCBS_repeat"/>
    <property type="match status" value="1"/>
</dbReference>
<keyword evidence="7" id="KW-0472">Membrane</keyword>
<dbReference type="PROSITE" id="PS50268">
    <property type="entry name" value="CADHERIN_2"/>
    <property type="match status" value="7"/>
</dbReference>
<dbReference type="PANTHER" id="PTHR24027:SF438">
    <property type="entry name" value="CADHERIN 23"/>
    <property type="match status" value="1"/>
</dbReference>
<dbReference type="NCBIfam" id="TIGR03661">
    <property type="entry name" value="T1SS_VCA0849"/>
    <property type="match status" value="1"/>
</dbReference>
<dbReference type="RefSeq" id="WP_119784715.1">
    <property type="nucleotide sequence ID" value="NZ_QYUQ01000002.1"/>
</dbReference>
<dbReference type="InterPro" id="IPR002126">
    <property type="entry name" value="Cadherin-like_dom"/>
</dbReference>
<dbReference type="EMBL" id="QYUQ01000002">
    <property type="protein sequence ID" value="RJG01265.1"/>
    <property type="molecule type" value="Genomic_DNA"/>
</dbReference>
<keyword evidence="4" id="KW-0964">Secreted</keyword>
<sequence length="1423" mass="141643">MAIINGTINADTLDGTSNNDVITGNGGADLLSGNGGADRFVYAVAADSVPNANWAVPPDGTVTRTWDVITDFTQGVDKIDVSAFLGATDLAWGNTTPNGNSVWFAKSGSSTFVYLDVGGQPPPELMIELQNTTSLVLTANDFIGVTGGATDVNAEPVITSPATYTVAENSAAVGTVTATDADSPVLTYSLVGGGDAARFAINANTGALSFVTPPNFEAPADAGADNVYNLTVQVSDGISNTTQAIAVTVTDVVEAPNSAAPAITSPAAYTVAENATAVGAVTATDADSPVLTYSLVAGGDAALFTIDANTGALSFVTAPNFEAPADVGANNIYNLTVQVSDGALNTTQAIAVTVTDVVNETLTGTAGNNTLVGAGGNDVFTGNGGADLLSGNGGADRFVYAAAADSVPNANWAVPPDGTVTRTWDVITDFTQGVDKIDVSAFLGATDLAWGNTTPNGNSVWYAKSGSSTFIYLDVGGVPPPELMIELQNTTALVPIASDFIGVVGGASGVNVAPVITSPAAYTVAENGTAVGTVTATDADSPTLTYSLVAGGDAARFAINANTGALSFVTAPNFEAPADVGANNVYNLTVQVSDGALNTTQAIAVTVTDVVEAPVITSPAAYTVAENGTAVGTVTATDADSPTLTYSLVAGGDAARFAINANTGALSFVTAPNFEAPLDVGANNVYNLTVQVSDGALNTTQAIAVTVTDVVEAPNNASPVITSPAAYTVAENGTAVGTVTATDADSPTLTYSLVAGGDAARFAINANTGALSFVTAPNFEAPLDVGANNVYNLTVQVSDGALNTTQAIAVTVTDVVEAPVITSPAAYTVAENGTAVGTVTATDADSPTLTYSLVAGGDAARFAINANTGALSFVTAPNFEAPADMGANNVYNLTVQVSDGALNTTQAIAVTVTDVVEAPVITSPAAYTVAENGTAVGTVTATDADSPTLTYSLVAGGDAARFAINANTGALSFVTAPNFEAPADVGANNVYNLTVQVSDGALNTTQAIAVTVTDVANEGIVGTAGNDTLNGTAGNDLINISAGGNDTVAAGIGNDTILAGAAFNTNDRIDGGTETDDTVQIDTLVLDGNYAGGVTFGATTLVNVEEITLAAGNSYSLTTHNATVVASTLSIDGSALGAANILTVNAAAETEAGTSYVITGGAGNDVLTGGAGSDYFDISFGGNDIINGGGGRDTFFAGAALTAADQINGGAGTDFAYLSGNYGAGLTFGANTLLNVEVLVVQAGNNYNLTMNNAMLTGSQQFSVDGYSLGSGNSLTVNAAAETNTGTSYTLAGGAGNDRLIAGAGNDVLIGNGGNDTLTGGTGNDVFDFNAIADRGTSGDVITDFSRSGANGVDVLNLQDLLQTFAGYNGNNAFNGGYLQFNIASGTGTTVRVDTNGGANSYVTLATLTGVLLQQSDTANYVL</sequence>
<name>A0A3A3G0V1_9BURK</name>
<dbReference type="Gene3D" id="2.60.40.60">
    <property type="entry name" value="Cadherins"/>
    <property type="match status" value="6"/>
</dbReference>
<feature type="domain" description="Cadherin" evidence="8">
    <location>
        <begin position="158"/>
        <end position="263"/>
    </location>
</feature>
<dbReference type="Gene3D" id="2.150.10.10">
    <property type="entry name" value="Serralysin-like metalloprotease, C-terminal"/>
    <property type="match status" value="3"/>
</dbReference>
<dbReference type="InterPro" id="IPR015919">
    <property type="entry name" value="Cadherin-like_sf"/>
</dbReference>
<evidence type="ECO:0000313" key="9">
    <source>
        <dbReference type="EMBL" id="RJG01265.1"/>
    </source>
</evidence>
<evidence type="ECO:0000259" key="8">
    <source>
        <dbReference type="PROSITE" id="PS50268"/>
    </source>
</evidence>
<evidence type="ECO:0000256" key="3">
    <source>
        <dbReference type="ARBA" id="ARBA00004613"/>
    </source>
</evidence>
<evidence type="ECO:0000256" key="1">
    <source>
        <dbReference type="ARBA" id="ARBA00001913"/>
    </source>
</evidence>
<dbReference type="InterPro" id="IPR010221">
    <property type="entry name" value="VCBS_dom"/>
</dbReference>
<dbReference type="InterPro" id="IPR019960">
    <property type="entry name" value="T1SS_VCA0849"/>
</dbReference>
<keyword evidence="6" id="KW-0106">Calcium</keyword>
<dbReference type="PROSITE" id="PS00330">
    <property type="entry name" value="HEMOLYSIN_CALCIUM"/>
    <property type="match status" value="1"/>
</dbReference>
<organism evidence="9 10">
    <name type="scientific">Noviherbaspirillum sedimenti</name>
    <dbReference type="NCBI Taxonomy" id="2320865"/>
    <lineage>
        <taxon>Bacteria</taxon>
        <taxon>Pseudomonadati</taxon>
        <taxon>Pseudomonadota</taxon>
        <taxon>Betaproteobacteria</taxon>
        <taxon>Burkholderiales</taxon>
        <taxon>Oxalobacteraceae</taxon>
        <taxon>Noviherbaspirillum</taxon>
    </lineage>
</organism>
<dbReference type="SMART" id="SM00112">
    <property type="entry name" value="CA"/>
    <property type="match status" value="7"/>
</dbReference>
<keyword evidence="5" id="KW-0677">Repeat</keyword>
<dbReference type="InterPro" id="IPR039808">
    <property type="entry name" value="Cadherin"/>
</dbReference>
<comment type="caution">
    <text evidence="9">The sequence shown here is derived from an EMBL/GenBank/DDBJ whole genome shotgun (WGS) entry which is preliminary data.</text>
</comment>
<dbReference type="GO" id="GO:0016342">
    <property type="term" value="C:catenin complex"/>
    <property type="evidence" value="ECO:0007669"/>
    <property type="project" value="TreeGrafter"/>
</dbReference>
<dbReference type="Pfam" id="PF00028">
    <property type="entry name" value="Cadherin"/>
    <property type="match status" value="7"/>
</dbReference>
<dbReference type="CDD" id="cd11304">
    <property type="entry name" value="Cadherin_repeat"/>
    <property type="match status" value="7"/>
</dbReference>
<evidence type="ECO:0000256" key="4">
    <source>
        <dbReference type="ARBA" id="ARBA00022525"/>
    </source>
</evidence>
<feature type="domain" description="Cadherin" evidence="8">
    <location>
        <begin position="833"/>
        <end position="921"/>
    </location>
</feature>
<feature type="domain" description="Cadherin" evidence="8">
    <location>
        <begin position="263"/>
        <end position="380"/>
    </location>
</feature>
<feature type="domain" description="Cadherin" evidence="8">
    <location>
        <begin position="933"/>
        <end position="1029"/>
    </location>
</feature>
<accession>A0A3A3G0V1</accession>
<comment type="subcellular location">
    <subcellularLocation>
        <location evidence="2">Membrane</location>
    </subcellularLocation>
    <subcellularLocation>
        <location evidence="3">Secreted</location>
    </subcellularLocation>
</comment>
<protein>
    <submittedName>
        <fullName evidence="9">Type I secretion C-terminal target domain-containing protein</fullName>
    </submittedName>
</protein>
<feature type="domain" description="Cadherin" evidence="8">
    <location>
        <begin position="528"/>
        <end position="616"/>
    </location>
</feature>
<dbReference type="GO" id="GO:0005615">
    <property type="term" value="C:extracellular space"/>
    <property type="evidence" value="ECO:0007669"/>
    <property type="project" value="InterPro"/>
</dbReference>
<evidence type="ECO:0000256" key="6">
    <source>
        <dbReference type="ARBA" id="ARBA00022837"/>
    </source>
</evidence>
<dbReference type="PANTHER" id="PTHR24027">
    <property type="entry name" value="CADHERIN-23"/>
    <property type="match status" value="1"/>
</dbReference>
<dbReference type="OrthoDB" id="6091599at2"/>
<feature type="domain" description="Cadherin" evidence="8">
    <location>
        <begin position="733"/>
        <end position="821"/>
    </location>
</feature>